<keyword evidence="9" id="KW-0653">Protein transport</keyword>
<organism evidence="16 17">
    <name type="scientific">Cercopithifilaria johnstoni</name>
    <dbReference type="NCBI Taxonomy" id="2874296"/>
    <lineage>
        <taxon>Eukaryota</taxon>
        <taxon>Metazoa</taxon>
        <taxon>Ecdysozoa</taxon>
        <taxon>Nematoda</taxon>
        <taxon>Chromadorea</taxon>
        <taxon>Rhabditida</taxon>
        <taxon>Spirurina</taxon>
        <taxon>Spiruromorpha</taxon>
        <taxon>Filarioidea</taxon>
        <taxon>Onchocercidae</taxon>
        <taxon>Cercopithifilaria</taxon>
    </lineage>
</organism>
<protein>
    <recommendedName>
        <fullName evidence="4">Protein SEC13 homolog</fullName>
    </recommendedName>
</protein>
<name>A0A8J2LUG7_9BILA</name>
<dbReference type="InterPro" id="IPR001680">
    <property type="entry name" value="WD40_rpt"/>
</dbReference>
<keyword evidence="11" id="KW-0906">Nuclear pore complex</keyword>
<evidence type="ECO:0000256" key="13">
    <source>
        <dbReference type="ARBA" id="ARBA00023242"/>
    </source>
</evidence>
<evidence type="ECO:0000256" key="5">
    <source>
        <dbReference type="ARBA" id="ARBA00022448"/>
    </source>
</evidence>
<dbReference type="Gene3D" id="2.130.10.10">
    <property type="entry name" value="YVTN repeat-like/Quinoprotein amine dehydrogenase"/>
    <property type="match status" value="1"/>
</dbReference>
<evidence type="ECO:0000313" key="17">
    <source>
        <dbReference type="Proteomes" id="UP000746747"/>
    </source>
</evidence>
<dbReference type="PROSITE" id="PS50082">
    <property type="entry name" value="WD_REPEATS_2"/>
    <property type="match status" value="1"/>
</dbReference>
<feature type="repeat" description="WD" evidence="14">
    <location>
        <begin position="95"/>
        <end position="129"/>
    </location>
</feature>
<dbReference type="GO" id="GO:0032527">
    <property type="term" value="P:protein exit from endoplasmic reticulum"/>
    <property type="evidence" value="ECO:0007669"/>
    <property type="project" value="TreeGrafter"/>
</dbReference>
<evidence type="ECO:0000259" key="15">
    <source>
        <dbReference type="Pfam" id="PF12894"/>
    </source>
</evidence>
<dbReference type="GO" id="GO:0030127">
    <property type="term" value="C:COPII vesicle coat"/>
    <property type="evidence" value="ECO:0007669"/>
    <property type="project" value="TreeGrafter"/>
</dbReference>
<dbReference type="GO" id="GO:0090114">
    <property type="term" value="P:COPII-coated vesicle budding"/>
    <property type="evidence" value="ECO:0007669"/>
    <property type="project" value="TreeGrafter"/>
</dbReference>
<evidence type="ECO:0000256" key="3">
    <source>
        <dbReference type="ARBA" id="ARBA00010102"/>
    </source>
</evidence>
<dbReference type="GO" id="GO:0005198">
    <property type="term" value="F:structural molecule activity"/>
    <property type="evidence" value="ECO:0007669"/>
    <property type="project" value="InterPro"/>
</dbReference>
<keyword evidence="5" id="KW-0813">Transport</keyword>
<dbReference type="OrthoDB" id="364224at2759"/>
<dbReference type="GO" id="GO:0032008">
    <property type="term" value="P:positive regulation of TOR signaling"/>
    <property type="evidence" value="ECO:0007669"/>
    <property type="project" value="TreeGrafter"/>
</dbReference>
<evidence type="ECO:0000256" key="10">
    <source>
        <dbReference type="ARBA" id="ARBA00023010"/>
    </source>
</evidence>
<feature type="domain" description="Anaphase-promoting complex subunit 4-like WD40" evidence="15">
    <location>
        <begin position="134"/>
        <end position="200"/>
    </location>
</feature>
<keyword evidence="13" id="KW-0539">Nucleus</keyword>
<dbReference type="SMART" id="SM00320">
    <property type="entry name" value="WD40"/>
    <property type="match status" value="6"/>
</dbReference>
<comment type="subcellular location">
    <subcellularLocation>
        <location evidence="1">Lysosome</location>
    </subcellularLocation>
    <subcellularLocation>
        <location evidence="2">Nucleus</location>
        <location evidence="2">Nuclear pore complex</location>
    </subcellularLocation>
</comment>
<evidence type="ECO:0000256" key="2">
    <source>
        <dbReference type="ARBA" id="ARBA00004567"/>
    </source>
</evidence>
<evidence type="ECO:0000256" key="1">
    <source>
        <dbReference type="ARBA" id="ARBA00004371"/>
    </source>
</evidence>
<dbReference type="InterPro" id="IPR036322">
    <property type="entry name" value="WD40_repeat_dom_sf"/>
</dbReference>
<sequence>MRYNSPVFSRTLLPQIPPMEKKTLHTTRCGRDPRQHFNLVARVTIVSKLDTAHRLTIHDAQMNYYGTRLATCSSDNLIKIFELRPSGQTYPSAELNGHTGPVWQVSWAHPKFDNVLASCSYDKRVIIWKEISGKWQRIYEWNHHDASVNSISWAPYQFGLMLACASTDTSISILSFNKAKIWTHQLIAKAHEQGSNAVSWAPAVYSTSLVHSDGHLIHKRMASGGNDNFVKIWRERKDGVWELEIALEAHTDWVRDVAWAPVAAHNVNTIASCGQDRKAIIWRCSNVDQRQWSAQELAVFDDILWHVSWSLCATVLAVSGGDNEISLWKENQNEWVRISEAEEK</sequence>
<reference evidence="16" key="1">
    <citation type="submission" date="2021-09" db="EMBL/GenBank/DDBJ databases">
        <authorList>
            <consortium name="Pathogen Informatics"/>
        </authorList>
    </citation>
    <scope>NUCLEOTIDE SEQUENCE</scope>
</reference>
<dbReference type="PANTHER" id="PTHR11024:SF2">
    <property type="entry name" value="PROTEIN SEC13 HOMOLOG"/>
    <property type="match status" value="1"/>
</dbReference>
<evidence type="ECO:0000256" key="8">
    <source>
        <dbReference type="ARBA" id="ARBA00022816"/>
    </source>
</evidence>
<comment type="similarity">
    <text evidence="3">Belongs to the WD repeat SEC13 family.</text>
</comment>
<keyword evidence="8" id="KW-0509">mRNA transport</keyword>
<dbReference type="Pfam" id="PF00400">
    <property type="entry name" value="WD40"/>
    <property type="match status" value="4"/>
</dbReference>
<dbReference type="GO" id="GO:0051028">
    <property type="term" value="P:mRNA transport"/>
    <property type="evidence" value="ECO:0007669"/>
    <property type="project" value="UniProtKB-KW"/>
</dbReference>
<keyword evidence="7" id="KW-0677">Repeat</keyword>
<dbReference type="InterPro" id="IPR024977">
    <property type="entry name" value="Apc4-like_WD40_dom"/>
</dbReference>
<evidence type="ECO:0000256" key="4">
    <source>
        <dbReference type="ARBA" id="ARBA00019195"/>
    </source>
</evidence>
<evidence type="ECO:0000256" key="6">
    <source>
        <dbReference type="ARBA" id="ARBA00022574"/>
    </source>
</evidence>
<dbReference type="EMBL" id="CAKAEH010000189">
    <property type="protein sequence ID" value="CAG9530189.1"/>
    <property type="molecule type" value="Genomic_DNA"/>
</dbReference>
<dbReference type="GO" id="GO:0006606">
    <property type="term" value="P:protein import into nucleus"/>
    <property type="evidence" value="ECO:0007669"/>
    <property type="project" value="TreeGrafter"/>
</dbReference>
<dbReference type="GO" id="GO:0005764">
    <property type="term" value="C:lysosome"/>
    <property type="evidence" value="ECO:0007669"/>
    <property type="project" value="UniProtKB-SubCell"/>
</dbReference>
<proteinExistence type="inferred from homology"/>
<evidence type="ECO:0000256" key="9">
    <source>
        <dbReference type="ARBA" id="ARBA00022927"/>
    </source>
</evidence>
<dbReference type="AlphaFoldDB" id="A0A8J2LUG7"/>
<evidence type="ECO:0000256" key="14">
    <source>
        <dbReference type="PROSITE-ProRule" id="PRU00221"/>
    </source>
</evidence>
<dbReference type="Pfam" id="PF12894">
    <property type="entry name" value="ANAPC4_WD40"/>
    <property type="match status" value="1"/>
</dbReference>
<keyword evidence="17" id="KW-1185">Reference proteome</keyword>
<dbReference type="InterPro" id="IPR015943">
    <property type="entry name" value="WD40/YVTN_repeat-like_dom_sf"/>
</dbReference>
<keyword evidence="10" id="KW-0811">Translocation</keyword>
<dbReference type="InterPro" id="IPR037363">
    <property type="entry name" value="Sec13/Seh1_fam"/>
</dbReference>
<accession>A0A8J2LUG7</accession>
<dbReference type="SUPFAM" id="SSF50978">
    <property type="entry name" value="WD40 repeat-like"/>
    <property type="match status" value="1"/>
</dbReference>
<dbReference type="Proteomes" id="UP000746747">
    <property type="component" value="Unassembled WGS sequence"/>
</dbReference>
<evidence type="ECO:0000256" key="7">
    <source>
        <dbReference type="ARBA" id="ARBA00022737"/>
    </source>
</evidence>
<keyword evidence="6 14" id="KW-0853">WD repeat</keyword>
<gene>
    <name evidence="16" type="ORF">CJOHNSTONI_LOCUS707</name>
</gene>
<comment type="caution">
    <text evidence="16">The sequence shown here is derived from an EMBL/GenBank/DDBJ whole genome shotgun (WGS) entry which is preliminary data.</text>
</comment>
<dbReference type="PANTHER" id="PTHR11024">
    <property type="entry name" value="NUCLEAR PORE COMPLEX PROTEIN SEC13 / SEH1 FAMILY MEMBER"/>
    <property type="match status" value="1"/>
</dbReference>
<dbReference type="GO" id="GO:0031080">
    <property type="term" value="C:nuclear pore outer ring"/>
    <property type="evidence" value="ECO:0007669"/>
    <property type="project" value="TreeGrafter"/>
</dbReference>
<evidence type="ECO:0000256" key="12">
    <source>
        <dbReference type="ARBA" id="ARBA00023228"/>
    </source>
</evidence>
<evidence type="ECO:0000313" key="16">
    <source>
        <dbReference type="EMBL" id="CAG9530189.1"/>
    </source>
</evidence>
<keyword evidence="12" id="KW-0458">Lysosome</keyword>
<evidence type="ECO:0000256" key="11">
    <source>
        <dbReference type="ARBA" id="ARBA00023132"/>
    </source>
</evidence>